<name>F5XK32_MICPN</name>
<evidence type="ECO:0000256" key="1">
    <source>
        <dbReference type="SAM" id="MobiDB-lite"/>
    </source>
</evidence>
<gene>
    <name evidence="2" type="ordered locus">MLP_05140</name>
</gene>
<keyword evidence="3" id="KW-1185">Reference proteome</keyword>
<protein>
    <submittedName>
        <fullName evidence="2">Uncharacterized protein</fullName>
    </submittedName>
</protein>
<sequence length="90" mass="9387">MPTTGQQAQECDRGPNAPSVQPIASPTRSGISAAPSDDAPGLQADTPIGDLVAGRSRHSGHPDIARELVVGRTWNYAEGRLAHPVARAPR</sequence>
<dbReference type="Proteomes" id="UP000007947">
    <property type="component" value="Chromosome"/>
</dbReference>
<feature type="compositionally biased region" description="Polar residues" evidence="1">
    <location>
        <begin position="18"/>
        <end position="30"/>
    </location>
</feature>
<evidence type="ECO:0000313" key="3">
    <source>
        <dbReference type="Proteomes" id="UP000007947"/>
    </source>
</evidence>
<accession>F5XK32</accession>
<feature type="region of interest" description="Disordered" evidence="1">
    <location>
        <begin position="1"/>
        <end position="62"/>
    </location>
</feature>
<dbReference type="EMBL" id="AP012204">
    <property type="protein sequence ID" value="BAK33528.1"/>
    <property type="molecule type" value="Genomic_DNA"/>
</dbReference>
<evidence type="ECO:0000313" key="2">
    <source>
        <dbReference type="EMBL" id="BAK33528.1"/>
    </source>
</evidence>
<dbReference type="KEGG" id="mph:MLP_05140"/>
<proteinExistence type="predicted"/>
<dbReference type="AlphaFoldDB" id="F5XK32"/>
<dbReference type="HOGENOM" id="CLU_2437525_0_0_11"/>
<reference evidence="2 3" key="1">
    <citation type="submission" date="2011-05" db="EMBL/GenBank/DDBJ databases">
        <title>Whole genome sequence of Microlunatus phosphovorus NM-1.</title>
        <authorList>
            <person name="Hosoyama A."/>
            <person name="Sasaki K."/>
            <person name="Harada T."/>
            <person name="Igarashi R."/>
            <person name="Kawakoshi A."/>
            <person name="Sasagawa M."/>
            <person name="Fukada J."/>
            <person name="Nakamura S."/>
            <person name="Katano Y."/>
            <person name="Hanada S."/>
            <person name="Kamagata Y."/>
            <person name="Nakamura N."/>
            <person name="Yamazaki S."/>
            <person name="Fujita N."/>
        </authorList>
    </citation>
    <scope>NUCLEOTIDE SEQUENCE [LARGE SCALE GENOMIC DNA]</scope>
    <source>
        <strain evidence="3">ATCC 700054 / DSM 10555 / JCM 9379 / NBRC 101784 / NCIMB 13414 / VKM Ac-1990 / NM-1</strain>
    </source>
</reference>
<organism evidence="2 3">
    <name type="scientific">Microlunatus phosphovorus (strain ATCC 700054 / DSM 10555 / JCM 9379 / NBRC 101784 / NCIMB 13414 / VKM Ac-1990 / NM-1)</name>
    <dbReference type="NCBI Taxonomy" id="1032480"/>
    <lineage>
        <taxon>Bacteria</taxon>
        <taxon>Bacillati</taxon>
        <taxon>Actinomycetota</taxon>
        <taxon>Actinomycetes</taxon>
        <taxon>Propionibacteriales</taxon>
        <taxon>Propionibacteriaceae</taxon>
        <taxon>Microlunatus</taxon>
    </lineage>
</organism>